<evidence type="ECO:0000256" key="1">
    <source>
        <dbReference type="SAM" id="SignalP"/>
    </source>
</evidence>
<evidence type="ECO:0000313" key="3">
    <source>
        <dbReference type="Proteomes" id="UP001302349"/>
    </source>
</evidence>
<dbReference type="RefSeq" id="WP_317492059.1">
    <property type="nucleotide sequence ID" value="NZ_CP136051.1"/>
</dbReference>
<accession>A0ABZ0J0I7</accession>
<reference evidence="2 3" key="1">
    <citation type="journal article" date="2023" name="Microbiol. Resour. Announc.">
        <title>Complete Genome Sequence of Imperialibacter roseus strain P4T.</title>
        <authorList>
            <person name="Tizabi D.R."/>
            <person name="Bachvaroff T."/>
            <person name="Hill R.T."/>
        </authorList>
    </citation>
    <scope>NUCLEOTIDE SEQUENCE [LARGE SCALE GENOMIC DNA]</scope>
    <source>
        <strain evidence="2 3">P4T</strain>
    </source>
</reference>
<keyword evidence="1" id="KW-0732">Signal</keyword>
<dbReference type="Proteomes" id="UP001302349">
    <property type="component" value="Chromosome"/>
</dbReference>
<gene>
    <name evidence="2" type="ORF">RT717_12405</name>
</gene>
<protein>
    <submittedName>
        <fullName evidence="2">Transporter</fullName>
    </submittedName>
</protein>
<name>A0ABZ0J0I7_9BACT</name>
<organism evidence="2 3">
    <name type="scientific">Imperialibacter roseus</name>
    <dbReference type="NCBI Taxonomy" id="1324217"/>
    <lineage>
        <taxon>Bacteria</taxon>
        <taxon>Pseudomonadati</taxon>
        <taxon>Bacteroidota</taxon>
        <taxon>Cytophagia</taxon>
        <taxon>Cytophagales</taxon>
        <taxon>Flammeovirgaceae</taxon>
        <taxon>Imperialibacter</taxon>
    </lineage>
</organism>
<feature type="signal peptide" evidence="1">
    <location>
        <begin position="1"/>
        <end position="23"/>
    </location>
</feature>
<evidence type="ECO:0000313" key="2">
    <source>
        <dbReference type="EMBL" id="WOK09441.1"/>
    </source>
</evidence>
<dbReference type="EMBL" id="CP136051">
    <property type="protein sequence ID" value="WOK09441.1"/>
    <property type="molecule type" value="Genomic_DNA"/>
</dbReference>
<keyword evidence="3" id="KW-1185">Reference proteome</keyword>
<proteinExistence type="predicted"/>
<feature type="chain" id="PRO_5046292545" evidence="1">
    <location>
        <begin position="24"/>
        <end position="378"/>
    </location>
</feature>
<sequence>MKSTFTIYIVLICLLAAANEAFSQGCIAVRSGAGVNVGGGAVLGKGQWNAATNFRYFHSYKHFRGKHEETERVENGTEVINDSYFFDFLIAYGISDRLSVNFVLPFVNHARSSMYEHGGNPPNGLGDRHSTYSSGLADIRFGASYWLLDPATHAGSNISLGLGMKLPSGNYRAKGKFYNQGPNRDQVITSGLDQSIQPGDGGVGITFESQAYHNISEKLVVSALLYYMVNPREKYSTTNFRGSASELSVSDQYAARLGALYVTPVQGLGLYGGARLEGVPSSDLIGGDEGFRRPGYIVSLEPGVNYGIGNMAFSLTVPIAVDRARVQNFSDKQRTKETGELVNGDAAFADYLINFGFTYRFGMARHTVDVNDFTGSQN</sequence>